<keyword evidence="9" id="KW-0804">Transcription</keyword>
<evidence type="ECO:0000256" key="7">
    <source>
        <dbReference type="ARBA" id="ARBA00023015"/>
    </source>
</evidence>
<dbReference type="SMART" id="SM00399">
    <property type="entry name" value="ZnF_C4"/>
    <property type="match status" value="1"/>
</dbReference>
<evidence type="ECO:0000256" key="5">
    <source>
        <dbReference type="ARBA" id="ARBA00022771"/>
    </source>
</evidence>
<feature type="region of interest" description="Disordered" evidence="12">
    <location>
        <begin position="334"/>
        <end position="393"/>
    </location>
</feature>
<evidence type="ECO:0000256" key="11">
    <source>
        <dbReference type="ARBA" id="ARBA00023242"/>
    </source>
</evidence>
<reference evidence="14 15" key="1">
    <citation type="submission" date="2020-04" db="EMBL/GenBank/DDBJ databases">
        <authorList>
            <person name="Alioto T."/>
            <person name="Alioto T."/>
            <person name="Gomez Garrido J."/>
        </authorList>
    </citation>
    <scope>NUCLEOTIDE SEQUENCE [LARGE SCALE GENOMIC DNA]</scope>
</reference>
<proteinExistence type="inferred from homology"/>
<dbReference type="OrthoDB" id="5850793at2759"/>
<dbReference type="GO" id="GO:0005634">
    <property type="term" value="C:nucleus"/>
    <property type="evidence" value="ECO:0007669"/>
    <property type="project" value="UniProtKB-SubCell"/>
</dbReference>
<dbReference type="PROSITE" id="PS00031">
    <property type="entry name" value="NUCLEAR_REC_DBD_1"/>
    <property type="match status" value="1"/>
</dbReference>
<name>A0A8S1DPY3_9INSE</name>
<feature type="region of interest" description="Disordered" evidence="12">
    <location>
        <begin position="278"/>
        <end position="317"/>
    </location>
</feature>
<keyword evidence="4" id="KW-0479">Metal-binding</keyword>
<dbReference type="GO" id="GO:0003700">
    <property type="term" value="F:DNA-binding transcription factor activity"/>
    <property type="evidence" value="ECO:0007669"/>
    <property type="project" value="InterPro"/>
</dbReference>
<evidence type="ECO:0000256" key="4">
    <source>
        <dbReference type="ARBA" id="ARBA00022723"/>
    </source>
</evidence>
<dbReference type="EMBL" id="CADEPI010000282">
    <property type="protein sequence ID" value="CAB3382739.1"/>
    <property type="molecule type" value="Genomic_DNA"/>
</dbReference>
<sequence>MDSLSNAELSEQPFLSPQQQLLWWERLHTQRTLLSAASPSHPPPPPSASHPFAAGANTSDVMNQLCRVCGEPAAGFHFGAFTCEGCKSFFGRTYNNLSSISDCKNSGQCVINKKNRTSCKACRLRKCLVVGMSKSGSRYGRRSNWFKIHCLLQEQSNNNNTIPQASPSPSSLLGGDSSSKPVKNHNDNSSSSWSPSSLPAQKKVCDSPPPAAPLMQRPMGPLFPGYGNNEASLAAFTAAAFWASRKNEMLSPHGQPGLMPFLAASPFSNKNFLFPFAGPPSPVAKQQQQQPVLPPSAPRTASPASSTASSSCCSSPKEDQLTGLALLRTLGPVQDSPMDLSARPALKTEPLECRQRLRLSVDERDRRQDDRPDKDEDLRPSKPPTPLDLTTKL</sequence>
<keyword evidence="7" id="KW-0805">Transcription regulation</keyword>
<evidence type="ECO:0000313" key="14">
    <source>
        <dbReference type="EMBL" id="CAB3382739.1"/>
    </source>
</evidence>
<organism evidence="14 15">
    <name type="scientific">Cloeon dipterum</name>
    <dbReference type="NCBI Taxonomy" id="197152"/>
    <lineage>
        <taxon>Eukaryota</taxon>
        <taxon>Metazoa</taxon>
        <taxon>Ecdysozoa</taxon>
        <taxon>Arthropoda</taxon>
        <taxon>Hexapoda</taxon>
        <taxon>Insecta</taxon>
        <taxon>Pterygota</taxon>
        <taxon>Palaeoptera</taxon>
        <taxon>Ephemeroptera</taxon>
        <taxon>Pisciforma</taxon>
        <taxon>Baetidae</taxon>
        <taxon>Cloeon</taxon>
    </lineage>
</organism>
<dbReference type="Gene3D" id="3.30.50.10">
    <property type="entry name" value="Erythroid Transcription Factor GATA-1, subunit A"/>
    <property type="match status" value="1"/>
</dbReference>
<evidence type="ECO:0000256" key="10">
    <source>
        <dbReference type="ARBA" id="ARBA00023170"/>
    </source>
</evidence>
<dbReference type="PRINTS" id="PR00047">
    <property type="entry name" value="STROIDFINGER"/>
</dbReference>
<comment type="subcellular location">
    <subcellularLocation>
        <location evidence="1">Nucleus</location>
    </subcellularLocation>
</comment>
<dbReference type="SUPFAM" id="SSF57716">
    <property type="entry name" value="Glucocorticoid receptor-like (DNA-binding domain)"/>
    <property type="match status" value="1"/>
</dbReference>
<keyword evidence="5" id="KW-0863">Zinc-finger</keyword>
<evidence type="ECO:0000256" key="6">
    <source>
        <dbReference type="ARBA" id="ARBA00022833"/>
    </source>
</evidence>
<feature type="compositionally biased region" description="Basic and acidic residues" evidence="12">
    <location>
        <begin position="349"/>
        <end position="380"/>
    </location>
</feature>
<dbReference type="Proteomes" id="UP000494165">
    <property type="component" value="Unassembled WGS sequence"/>
</dbReference>
<dbReference type="PANTHER" id="PTHR48092">
    <property type="entry name" value="KNIRPS-RELATED PROTEIN-RELATED"/>
    <property type="match status" value="1"/>
</dbReference>
<keyword evidence="8" id="KW-0238">DNA-binding</keyword>
<evidence type="ECO:0000256" key="12">
    <source>
        <dbReference type="SAM" id="MobiDB-lite"/>
    </source>
</evidence>
<evidence type="ECO:0000256" key="1">
    <source>
        <dbReference type="ARBA" id="ARBA00004123"/>
    </source>
</evidence>
<dbReference type="GO" id="GO:0043565">
    <property type="term" value="F:sequence-specific DNA binding"/>
    <property type="evidence" value="ECO:0007669"/>
    <property type="project" value="InterPro"/>
</dbReference>
<dbReference type="FunFam" id="3.30.50.10:FF:000034">
    <property type="entry name" value="CLUMA_CG002674, isoform A"/>
    <property type="match status" value="1"/>
</dbReference>
<keyword evidence="11" id="KW-0539">Nucleus</keyword>
<evidence type="ECO:0000313" key="15">
    <source>
        <dbReference type="Proteomes" id="UP000494165"/>
    </source>
</evidence>
<evidence type="ECO:0000259" key="13">
    <source>
        <dbReference type="PROSITE" id="PS51030"/>
    </source>
</evidence>
<accession>A0A8S1DPY3</accession>
<comment type="caution">
    <text evidence="14">The sequence shown here is derived from an EMBL/GenBank/DDBJ whole genome shotgun (WGS) entry which is preliminary data.</text>
</comment>
<dbReference type="InterPro" id="IPR013088">
    <property type="entry name" value="Znf_NHR/GATA"/>
</dbReference>
<feature type="compositionally biased region" description="Low complexity" evidence="12">
    <location>
        <begin position="298"/>
        <end position="315"/>
    </location>
</feature>
<dbReference type="GO" id="GO:0008270">
    <property type="term" value="F:zinc ion binding"/>
    <property type="evidence" value="ECO:0007669"/>
    <property type="project" value="UniProtKB-KW"/>
</dbReference>
<dbReference type="Pfam" id="PF00105">
    <property type="entry name" value="zf-C4"/>
    <property type="match status" value="1"/>
</dbReference>
<dbReference type="InterPro" id="IPR050200">
    <property type="entry name" value="Nuclear_hormone_rcpt_NR3"/>
</dbReference>
<evidence type="ECO:0000256" key="3">
    <source>
        <dbReference type="ARBA" id="ARBA00022473"/>
    </source>
</evidence>
<gene>
    <name evidence="14" type="ORF">CLODIP_2_CD00220</name>
</gene>
<protein>
    <recommendedName>
        <fullName evidence="13">Nuclear receptor domain-containing protein</fullName>
    </recommendedName>
</protein>
<feature type="region of interest" description="Disordered" evidence="12">
    <location>
        <begin position="35"/>
        <end position="54"/>
    </location>
</feature>
<keyword evidence="3" id="KW-0217">Developmental protein</keyword>
<feature type="region of interest" description="Disordered" evidence="12">
    <location>
        <begin position="159"/>
        <end position="216"/>
    </location>
</feature>
<keyword evidence="10" id="KW-0675">Receptor</keyword>
<keyword evidence="15" id="KW-1185">Reference proteome</keyword>
<comment type="similarity">
    <text evidence="2">Belongs to the nuclear hormone receptor family. NR0 subfamily.</text>
</comment>
<dbReference type="AlphaFoldDB" id="A0A8S1DPY3"/>
<evidence type="ECO:0000256" key="9">
    <source>
        <dbReference type="ARBA" id="ARBA00023163"/>
    </source>
</evidence>
<evidence type="ECO:0000256" key="2">
    <source>
        <dbReference type="ARBA" id="ARBA00006647"/>
    </source>
</evidence>
<dbReference type="PROSITE" id="PS51030">
    <property type="entry name" value="NUCLEAR_REC_DBD_2"/>
    <property type="match status" value="1"/>
</dbReference>
<feature type="domain" description="Nuclear receptor" evidence="13">
    <location>
        <begin position="63"/>
        <end position="139"/>
    </location>
</feature>
<feature type="compositionally biased region" description="Low complexity" evidence="12">
    <location>
        <begin position="167"/>
        <end position="179"/>
    </location>
</feature>
<dbReference type="InterPro" id="IPR001628">
    <property type="entry name" value="Znf_hrmn_rcpt"/>
</dbReference>
<keyword evidence="6" id="KW-0862">Zinc</keyword>
<evidence type="ECO:0000256" key="8">
    <source>
        <dbReference type="ARBA" id="ARBA00023125"/>
    </source>
</evidence>